<dbReference type="AlphaFoldDB" id="W1NU07"/>
<feature type="region of interest" description="Disordered" evidence="1">
    <location>
        <begin position="1"/>
        <end position="55"/>
    </location>
</feature>
<proteinExistence type="predicted"/>
<evidence type="ECO:0000313" key="2">
    <source>
        <dbReference type="EMBL" id="ERM98695.1"/>
    </source>
</evidence>
<dbReference type="EMBL" id="KI395307">
    <property type="protein sequence ID" value="ERM98695.1"/>
    <property type="molecule type" value="Genomic_DNA"/>
</dbReference>
<dbReference type="HOGENOM" id="CLU_2430028_0_0_1"/>
<dbReference type="Gramene" id="ERM98695">
    <property type="protein sequence ID" value="ERM98695"/>
    <property type="gene ID" value="AMTR_s00109p00136530"/>
</dbReference>
<gene>
    <name evidence="2" type="ORF">AMTR_s00109p00136530</name>
</gene>
<feature type="compositionally biased region" description="Basic and acidic residues" evidence="1">
    <location>
        <begin position="31"/>
        <end position="44"/>
    </location>
</feature>
<evidence type="ECO:0000256" key="1">
    <source>
        <dbReference type="SAM" id="MobiDB-lite"/>
    </source>
</evidence>
<dbReference type="Proteomes" id="UP000017836">
    <property type="component" value="Unassembled WGS sequence"/>
</dbReference>
<sequence>MTGNIYGGHESGGEEELPTHFNNNIRNNIDGLERERDNNQHQEEGQEQVQARNYRVKEGGESKLVILAGENYPAYIAEPCPLSIQTHAVML</sequence>
<reference evidence="3" key="1">
    <citation type="journal article" date="2013" name="Science">
        <title>The Amborella genome and the evolution of flowering plants.</title>
        <authorList>
            <consortium name="Amborella Genome Project"/>
        </authorList>
    </citation>
    <scope>NUCLEOTIDE SEQUENCE [LARGE SCALE GENOMIC DNA]</scope>
</reference>
<organism evidence="2 3">
    <name type="scientific">Amborella trichopoda</name>
    <dbReference type="NCBI Taxonomy" id="13333"/>
    <lineage>
        <taxon>Eukaryota</taxon>
        <taxon>Viridiplantae</taxon>
        <taxon>Streptophyta</taxon>
        <taxon>Embryophyta</taxon>
        <taxon>Tracheophyta</taxon>
        <taxon>Spermatophyta</taxon>
        <taxon>Magnoliopsida</taxon>
        <taxon>Amborellales</taxon>
        <taxon>Amborellaceae</taxon>
        <taxon>Amborella</taxon>
    </lineage>
</organism>
<feature type="compositionally biased region" description="Gly residues" evidence="1">
    <location>
        <begin position="1"/>
        <end position="10"/>
    </location>
</feature>
<accession>W1NU07</accession>
<keyword evidence="3" id="KW-1185">Reference proteome</keyword>
<evidence type="ECO:0000313" key="3">
    <source>
        <dbReference type="Proteomes" id="UP000017836"/>
    </source>
</evidence>
<name>W1NU07_AMBTC</name>
<protein>
    <submittedName>
        <fullName evidence="2">Uncharacterized protein</fullName>
    </submittedName>
</protein>